<organism evidence="3 4">
    <name type="scientific">Phaedon cochleariae</name>
    <name type="common">Mustard beetle</name>
    <dbReference type="NCBI Taxonomy" id="80249"/>
    <lineage>
        <taxon>Eukaryota</taxon>
        <taxon>Metazoa</taxon>
        <taxon>Ecdysozoa</taxon>
        <taxon>Arthropoda</taxon>
        <taxon>Hexapoda</taxon>
        <taxon>Insecta</taxon>
        <taxon>Pterygota</taxon>
        <taxon>Neoptera</taxon>
        <taxon>Endopterygota</taxon>
        <taxon>Coleoptera</taxon>
        <taxon>Polyphaga</taxon>
        <taxon>Cucujiformia</taxon>
        <taxon>Chrysomeloidea</taxon>
        <taxon>Chrysomelidae</taxon>
        <taxon>Chrysomelinae</taxon>
        <taxon>Chrysomelini</taxon>
        <taxon>Phaedon</taxon>
    </lineage>
</organism>
<feature type="region of interest" description="Disordered" evidence="2">
    <location>
        <begin position="134"/>
        <end position="190"/>
    </location>
</feature>
<name>A0A9N9SKT2_PHACE</name>
<evidence type="ECO:0000313" key="3">
    <source>
        <dbReference type="EMBL" id="CAG9820790.1"/>
    </source>
</evidence>
<proteinExistence type="predicted"/>
<sequence>MKDEKVQDLIEEVKKLTNESQEKDIFINRLRRRTKDFEAEVVEAEEQYERKQKIQNDLVETLNKKVVEISSQKDILERNLESRNSDLKKFEQDLMELNEINRSMLTSIAVLEKENQFFKNKLIEYQTDHQVEKKYNKEASSENIEGKSTNLPKELNEKKKRSKCTMHQGTRTQQISQIDHSKNLKDKKSKSTEINGFEVHIVESDSINSSDSETSCEKKVNQNRCQLPEEPEEEHTSNVYSEGNELRVEHNYDKIQDSLLIESPIVMSRILILGDEYAEGFSNVMTRFIVLNKLKMLAKMLSDIE</sequence>
<feature type="compositionally biased region" description="Polar residues" evidence="2">
    <location>
        <begin position="165"/>
        <end position="178"/>
    </location>
</feature>
<protein>
    <submittedName>
        <fullName evidence="3">Uncharacterized protein</fullName>
    </submittedName>
</protein>
<feature type="compositionally biased region" description="Basic and acidic residues" evidence="2">
    <location>
        <begin position="179"/>
        <end position="190"/>
    </location>
</feature>
<feature type="compositionally biased region" description="Polar residues" evidence="2">
    <location>
        <begin position="141"/>
        <end position="151"/>
    </location>
</feature>
<keyword evidence="4" id="KW-1185">Reference proteome</keyword>
<evidence type="ECO:0000313" key="4">
    <source>
        <dbReference type="Proteomes" id="UP001153737"/>
    </source>
</evidence>
<gene>
    <name evidence="3" type="ORF">PHAECO_LOCUS8615</name>
</gene>
<reference evidence="3" key="1">
    <citation type="submission" date="2022-01" db="EMBL/GenBank/DDBJ databases">
        <authorList>
            <person name="King R."/>
        </authorList>
    </citation>
    <scope>NUCLEOTIDE SEQUENCE</scope>
</reference>
<dbReference type="AlphaFoldDB" id="A0A9N9SKT2"/>
<feature type="coiled-coil region" evidence="1">
    <location>
        <begin position="27"/>
        <end position="128"/>
    </location>
</feature>
<evidence type="ECO:0000256" key="2">
    <source>
        <dbReference type="SAM" id="MobiDB-lite"/>
    </source>
</evidence>
<dbReference type="EMBL" id="OU896710">
    <property type="protein sequence ID" value="CAG9820790.1"/>
    <property type="molecule type" value="Genomic_DNA"/>
</dbReference>
<accession>A0A9N9SKT2</accession>
<dbReference type="OrthoDB" id="10545676at2759"/>
<evidence type="ECO:0000256" key="1">
    <source>
        <dbReference type="SAM" id="Coils"/>
    </source>
</evidence>
<dbReference type="Proteomes" id="UP001153737">
    <property type="component" value="Chromosome 4"/>
</dbReference>
<keyword evidence="1" id="KW-0175">Coiled coil</keyword>
<reference evidence="3" key="2">
    <citation type="submission" date="2022-10" db="EMBL/GenBank/DDBJ databases">
        <authorList>
            <consortium name="ENA_rothamsted_submissions"/>
            <consortium name="culmorum"/>
            <person name="King R."/>
        </authorList>
    </citation>
    <scope>NUCLEOTIDE SEQUENCE</scope>
</reference>